<dbReference type="STRING" id="1379680.GCA_001612615_06153"/>
<gene>
    <name evidence="2" type="ORF">SAMN04244553_3064</name>
</gene>
<dbReference type="PANTHER" id="PTHR36437:SF2">
    <property type="entry name" value="GLYOXALASE_BLEOMYCIN RESISTANCE PROTEIN_DIOXYGENASE"/>
    <property type="match status" value="1"/>
</dbReference>
<reference evidence="2 3" key="1">
    <citation type="submission" date="2017-09" db="EMBL/GenBank/DDBJ databases">
        <authorList>
            <person name="Ehlers B."/>
            <person name="Leendertz F.H."/>
        </authorList>
    </citation>
    <scope>NUCLEOTIDE SEQUENCE [LARGE SCALE GENOMIC DNA]</scope>
    <source>
        <strain evidence="2 3">DSM 45537</strain>
    </source>
</reference>
<dbReference type="Pfam" id="PF00903">
    <property type="entry name" value="Glyoxalase"/>
    <property type="match status" value="1"/>
</dbReference>
<dbReference type="SUPFAM" id="SSF54593">
    <property type="entry name" value="Glyoxalase/Bleomycin resistance protein/Dihydroxybiphenyl dioxygenase"/>
    <property type="match status" value="1"/>
</dbReference>
<accession>A0A285L949</accession>
<dbReference type="EMBL" id="OBEG01000002">
    <property type="protein sequence ID" value="SNY81470.1"/>
    <property type="molecule type" value="Genomic_DNA"/>
</dbReference>
<evidence type="ECO:0000313" key="2">
    <source>
        <dbReference type="EMBL" id="SNY81470.1"/>
    </source>
</evidence>
<name>A0A285L949_9NOCA</name>
<feature type="domain" description="VOC" evidence="1">
    <location>
        <begin position="26"/>
        <end position="153"/>
    </location>
</feature>
<sequence length="157" mass="16603">MGAKSAYGLVGTKKPCDAKGIGMNWTLEVVVVPVSDIDRAKAFYSERLGFAVDHDTVIGDDIRIVQLTPPGSGCSIVIGKGAVPSMTPGSLQGLQLVVPDLHKARAELVERGVEVGDIQILGESPTKMPDPLDNVGFLFFSDPDGNGWAIQQISTRA</sequence>
<evidence type="ECO:0000313" key="3">
    <source>
        <dbReference type="Proteomes" id="UP000219565"/>
    </source>
</evidence>
<dbReference type="InterPro" id="IPR004360">
    <property type="entry name" value="Glyas_Fos-R_dOase_dom"/>
</dbReference>
<dbReference type="Gene3D" id="3.10.180.10">
    <property type="entry name" value="2,3-Dihydroxybiphenyl 1,2-Dioxygenase, domain 1"/>
    <property type="match status" value="1"/>
</dbReference>
<dbReference type="InterPro" id="IPR029068">
    <property type="entry name" value="Glyas_Bleomycin-R_OHBP_Dase"/>
</dbReference>
<protein>
    <recommendedName>
        <fullName evidence="1">VOC domain-containing protein</fullName>
    </recommendedName>
</protein>
<organism evidence="2 3">
    <name type="scientific">Nocardia amikacinitolerans</name>
    <dbReference type="NCBI Taxonomy" id="756689"/>
    <lineage>
        <taxon>Bacteria</taxon>
        <taxon>Bacillati</taxon>
        <taxon>Actinomycetota</taxon>
        <taxon>Actinomycetes</taxon>
        <taxon>Mycobacteriales</taxon>
        <taxon>Nocardiaceae</taxon>
        <taxon>Nocardia</taxon>
    </lineage>
</organism>
<dbReference type="AlphaFoldDB" id="A0A285L949"/>
<dbReference type="Proteomes" id="UP000219565">
    <property type="component" value="Unassembled WGS sequence"/>
</dbReference>
<dbReference type="InterPro" id="IPR037523">
    <property type="entry name" value="VOC_core"/>
</dbReference>
<keyword evidence="3" id="KW-1185">Reference proteome</keyword>
<proteinExistence type="predicted"/>
<dbReference type="PANTHER" id="PTHR36437">
    <property type="entry name" value="GLYOXALASE/BLEOMYCIN RESISTANCE PROTEIN/DIOXYGENASE"/>
    <property type="match status" value="1"/>
</dbReference>
<evidence type="ECO:0000259" key="1">
    <source>
        <dbReference type="PROSITE" id="PS51819"/>
    </source>
</evidence>
<dbReference type="PROSITE" id="PS51819">
    <property type="entry name" value="VOC"/>
    <property type="match status" value="1"/>
</dbReference>